<dbReference type="AlphaFoldDB" id="A0A369J0X9"/>
<reference evidence="1" key="1">
    <citation type="submission" date="2018-04" db="EMBL/GenBank/DDBJ databases">
        <title>Whole genome sequencing of Hypsizygus marmoreus.</title>
        <authorList>
            <person name="Choi I.-G."/>
            <person name="Min B."/>
            <person name="Kim J.-G."/>
            <person name="Kim S."/>
            <person name="Oh Y.-L."/>
            <person name="Kong W.-S."/>
            <person name="Park H."/>
            <person name="Jeong J."/>
            <person name="Song E.-S."/>
        </authorList>
    </citation>
    <scope>NUCLEOTIDE SEQUENCE [LARGE SCALE GENOMIC DNA]</scope>
    <source>
        <strain evidence="1">51987-8</strain>
    </source>
</reference>
<dbReference type="InParanoid" id="A0A369J0X9"/>
<name>A0A369J0X9_HYPMA</name>
<accession>A0A369J0X9</accession>
<protein>
    <submittedName>
        <fullName evidence="1">Uncharacterized protein</fullName>
    </submittedName>
</protein>
<gene>
    <name evidence="1" type="ORF">Hypma_003939</name>
</gene>
<evidence type="ECO:0000313" key="1">
    <source>
        <dbReference type="EMBL" id="RDB15669.1"/>
    </source>
</evidence>
<comment type="caution">
    <text evidence="1">The sequence shown here is derived from an EMBL/GenBank/DDBJ whole genome shotgun (WGS) entry which is preliminary data.</text>
</comment>
<evidence type="ECO:0000313" key="2">
    <source>
        <dbReference type="Proteomes" id="UP000076154"/>
    </source>
</evidence>
<dbReference type="Proteomes" id="UP000076154">
    <property type="component" value="Unassembled WGS sequence"/>
</dbReference>
<dbReference type="EMBL" id="LUEZ02000143">
    <property type="protein sequence ID" value="RDB15669.1"/>
    <property type="molecule type" value="Genomic_DNA"/>
</dbReference>
<sequence length="146" mass="16402">MRSIPRIDIAPGAPVSLRDPSSKKHQCSNAAVHEILVSDSFNSLRRPWHKRRAKGKLKSNPSPSWILQHAARFIPQPPQPPILRGTYHQYARHPAINPASQLIPIFHRIRCPYAEPLYNPTDDPASAAKDVFLHINIRSGRLGDST</sequence>
<keyword evidence="2" id="KW-1185">Reference proteome</keyword>
<proteinExistence type="predicted"/>
<organism evidence="1 2">
    <name type="scientific">Hypsizygus marmoreus</name>
    <name type="common">White beech mushroom</name>
    <name type="synonym">Agaricus marmoreus</name>
    <dbReference type="NCBI Taxonomy" id="39966"/>
    <lineage>
        <taxon>Eukaryota</taxon>
        <taxon>Fungi</taxon>
        <taxon>Dikarya</taxon>
        <taxon>Basidiomycota</taxon>
        <taxon>Agaricomycotina</taxon>
        <taxon>Agaricomycetes</taxon>
        <taxon>Agaricomycetidae</taxon>
        <taxon>Agaricales</taxon>
        <taxon>Tricholomatineae</taxon>
        <taxon>Lyophyllaceae</taxon>
        <taxon>Hypsizygus</taxon>
    </lineage>
</organism>